<organism evidence="1 2">
    <name type="scientific">Racocetra persica</name>
    <dbReference type="NCBI Taxonomy" id="160502"/>
    <lineage>
        <taxon>Eukaryota</taxon>
        <taxon>Fungi</taxon>
        <taxon>Fungi incertae sedis</taxon>
        <taxon>Mucoromycota</taxon>
        <taxon>Glomeromycotina</taxon>
        <taxon>Glomeromycetes</taxon>
        <taxon>Diversisporales</taxon>
        <taxon>Gigasporaceae</taxon>
        <taxon>Racocetra</taxon>
    </lineage>
</organism>
<accession>A0ACA9SHM7</accession>
<evidence type="ECO:0000313" key="1">
    <source>
        <dbReference type="EMBL" id="CAG8836960.1"/>
    </source>
</evidence>
<evidence type="ECO:0000313" key="2">
    <source>
        <dbReference type="Proteomes" id="UP000789920"/>
    </source>
</evidence>
<proteinExistence type="predicted"/>
<protein>
    <submittedName>
        <fullName evidence="1">26029_t:CDS:1</fullName>
    </submittedName>
</protein>
<comment type="caution">
    <text evidence="1">The sequence shown here is derived from an EMBL/GenBank/DDBJ whole genome shotgun (WGS) entry which is preliminary data.</text>
</comment>
<sequence>LNICLNSTGSEENLTRLRIEEGLSLVGTSENNWHEEILKAYP</sequence>
<dbReference type="Proteomes" id="UP000789920">
    <property type="component" value="Unassembled WGS sequence"/>
</dbReference>
<feature type="non-terminal residue" evidence="1">
    <location>
        <position position="42"/>
    </location>
</feature>
<name>A0ACA9SHM7_9GLOM</name>
<reference evidence="1" key="1">
    <citation type="submission" date="2021-06" db="EMBL/GenBank/DDBJ databases">
        <authorList>
            <person name="Kallberg Y."/>
            <person name="Tangrot J."/>
            <person name="Rosling A."/>
        </authorList>
    </citation>
    <scope>NUCLEOTIDE SEQUENCE</scope>
    <source>
        <strain evidence="1">MA461A</strain>
    </source>
</reference>
<feature type="non-terminal residue" evidence="1">
    <location>
        <position position="1"/>
    </location>
</feature>
<keyword evidence="2" id="KW-1185">Reference proteome</keyword>
<dbReference type="EMBL" id="CAJVQC010116227">
    <property type="protein sequence ID" value="CAG8836960.1"/>
    <property type="molecule type" value="Genomic_DNA"/>
</dbReference>
<gene>
    <name evidence="1" type="ORF">RPERSI_LOCUS30116</name>
</gene>